<name>D8RJN5_SELML</name>
<dbReference type="NCBIfam" id="TIGR00756">
    <property type="entry name" value="PPR"/>
    <property type="match status" value="10"/>
</dbReference>
<feature type="repeat" description="PPR" evidence="3">
    <location>
        <begin position="94"/>
        <end position="128"/>
    </location>
</feature>
<evidence type="ECO:0000313" key="6">
    <source>
        <dbReference type="Proteomes" id="UP000001514"/>
    </source>
</evidence>
<organism evidence="6">
    <name type="scientific">Selaginella moellendorffii</name>
    <name type="common">Spikemoss</name>
    <dbReference type="NCBI Taxonomy" id="88036"/>
    <lineage>
        <taxon>Eukaryota</taxon>
        <taxon>Viridiplantae</taxon>
        <taxon>Streptophyta</taxon>
        <taxon>Embryophyta</taxon>
        <taxon>Tracheophyta</taxon>
        <taxon>Lycopodiopsida</taxon>
        <taxon>Selaginellales</taxon>
        <taxon>Selaginellaceae</taxon>
        <taxon>Selaginella</taxon>
    </lineage>
</organism>
<evidence type="ECO:0008006" key="7">
    <source>
        <dbReference type="Google" id="ProtNLM"/>
    </source>
</evidence>
<dbReference type="InParanoid" id="D8RJN5"/>
<feature type="repeat" description="PPR" evidence="3">
    <location>
        <begin position="201"/>
        <end position="236"/>
    </location>
</feature>
<sequence length="584" mass="65082">MRGFRRGLHRRSLYHRSLHLPPSPDAAHAQLLALHESGDANAAARFLREKTAAGSIFPGFLSSVVIDRACKSGDLRGALLILATMLHSGTPPPNQHAFASLIDALSKSTRLADAARALELMRDAGIHPDVVTFTVMIRGFCKNRMMERAWEIFQEMIKSNRCQPDCFLYGVLIDGYCKELRMDRALELLREMRVERRIQPDVVIYNSIVDGLCRSNRFLEAWKFLDETMVLQGCSPTVVTYTSLIRGACKAKKMKLAVRIWNAMLERKIQPTIVSYSVIIDGLSKAGRVYDAYRVVREMETLGCELNVVIYTTLIDGLCKSGFLDDAYALYRIMKRSGAFPNQRTYATLIDTFCRNDRTETALGLFDHIRDYCPLDVAMYTAVVSGLCRERRLDDARALFREMRLAGVSADTHAYNVLLHGAFRSERPEEAFRILEELGDDPGCVANLLTYNTVIAGCCLESGMVLFYEMRQRGIAPDFATYSALIDRLLGSGEIGRAFDLCEEMLASGLSPPSGVLGRVVARLCWSRRGDLAAKVIEMAMAVDDTASFSLPWDDEDGAAQDEDSQGEELGSIKDGATQEEPVP</sequence>
<feature type="repeat" description="PPR" evidence="3">
    <location>
        <begin position="272"/>
        <end position="306"/>
    </location>
</feature>
<feature type="repeat" description="PPR" evidence="3">
    <location>
        <begin position="411"/>
        <end position="441"/>
    </location>
</feature>
<dbReference type="InterPro" id="IPR002885">
    <property type="entry name" value="PPR_rpt"/>
</dbReference>
<dbReference type="eggNOG" id="KOG4197">
    <property type="taxonomic scope" value="Eukaryota"/>
</dbReference>
<dbReference type="Pfam" id="PF13041">
    <property type="entry name" value="PPR_2"/>
    <property type="match status" value="4"/>
</dbReference>
<feature type="region of interest" description="Disordered" evidence="4">
    <location>
        <begin position="550"/>
        <end position="584"/>
    </location>
</feature>
<feature type="repeat" description="PPR" evidence="3">
    <location>
        <begin position="376"/>
        <end position="410"/>
    </location>
</feature>
<dbReference type="KEGG" id="smo:SELMODRAFT_411983"/>
<dbReference type="InterPro" id="IPR050667">
    <property type="entry name" value="PPR-containing_protein"/>
</dbReference>
<protein>
    <recommendedName>
        <fullName evidence="7">Pentacotripeptide-repeat region of PRORP domain-containing protein</fullName>
    </recommendedName>
</protein>
<dbReference type="AlphaFoldDB" id="D8RJN5"/>
<dbReference type="Pfam" id="PF01535">
    <property type="entry name" value="PPR"/>
    <property type="match status" value="1"/>
</dbReference>
<feature type="repeat" description="PPR" evidence="3">
    <location>
        <begin position="165"/>
        <end position="195"/>
    </location>
</feature>
<reference evidence="5 6" key="1">
    <citation type="journal article" date="2011" name="Science">
        <title>The Selaginella genome identifies genetic changes associated with the evolution of vascular plants.</title>
        <authorList>
            <person name="Banks J.A."/>
            <person name="Nishiyama T."/>
            <person name="Hasebe M."/>
            <person name="Bowman J.L."/>
            <person name="Gribskov M."/>
            <person name="dePamphilis C."/>
            <person name="Albert V.A."/>
            <person name="Aono N."/>
            <person name="Aoyama T."/>
            <person name="Ambrose B.A."/>
            <person name="Ashton N.W."/>
            <person name="Axtell M.J."/>
            <person name="Barker E."/>
            <person name="Barker M.S."/>
            <person name="Bennetzen J.L."/>
            <person name="Bonawitz N.D."/>
            <person name="Chapple C."/>
            <person name="Cheng C."/>
            <person name="Correa L.G."/>
            <person name="Dacre M."/>
            <person name="DeBarry J."/>
            <person name="Dreyer I."/>
            <person name="Elias M."/>
            <person name="Engstrom E.M."/>
            <person name="Estelle M."/>
            <person name="Feng L."/>
            <person name="Finet C."/>
            <person name="Floyd S.K."/>
            <person name="Frommer W.B."/>
            <person name="Fujita T."/>
            <person name="Gramzow L."/>
            <person name="Gutensohn M."/>
            <person name="Harholt J."/>
            <person name="Hattori M."/>
            <person name="Heyl A."/>
            <person name="Hirai T."/>
            <person name="Hiwatashi Y."/>
            <person name="Ishikawa M."/>
            <person name="Iwata M."/>
            <person name="Karol K.G."/>
            <person name="Koehler B."/>
            <person name="Kolukisaoglu U."/>
            <person name="Kubo M."/>
            <person name="Kurata T."/>
            <person name="Lalonde S."/>
            <person name="Li K."/>
            <person name="Li Y."/>
            <person name="Litt A."/>
            <person name="Lyons E."/>
            <person name="Manning G."/>
            <person name="Maruyama T."/>
            <person name="Michael T.P."/>
            <person name="Mikami K."/>
            <person name="Miyazaki S."/>
            <person name="Morinaga S."/>
            <person name="Murata T."/>
            <person name="Mueller-Roeber B."/>
            <person name="Nelson D.R."/>
            <person name="Obara M."/>
            <person name="Oguri Y."/>
            <person name="Olmstead R.G."/>
            <person name="Onodera N."/>
            <person name="Petersen B.L."/>
            <person name="Pils B."/>
            <person name="Prigge M."/>
            <person name="Rensing S.A."/>
            <person name="Riano-Pachon D.M."/>
            <person name="Roberts A.W."/>
            <person name="Sato Y."/>
            <person name="Scheller H.V."/>
            <person name="Schulz B."/>
            <person name="Schulz C."/>
            <person name="Shakirov E.V."/>
            <person name="Shibagaki N."/>
            <person name="Shinohara N."/>
            <person name="Shippen D.E."/>
            <person name="Soerensen I."/>
            <person name="Sotooka R."/>
            <person name="Sugimoto N."/>
            <person name="Sugita M."/>
            <person name="Sumikawa N."/>
            <person name="Tanurdzic M."/>
            <person name="Theissen G."/>
            <person name="Ulvskov P."/>
            <person name="Wakazuki S."/>
            <person name="Weng J.K."/>
            <person name="Willats W.W."/>
            <person name="Wipf D."/>
            <person name="Wolf P.G."/>
            <person name="Yang L."/>
            <person name="Zimmer A.D."/>
            <person name="Zhu Q."/>
            <person name="Mitros T."/>
            <person name="Hellsten U."/>
            <person name="Loque D."/>
            <person name="Otillar R."/>
            <person name="Salamov A."/>
            <person name="Schmutz J."/>
            <person name="Shapiro H."/>
            <person name="Lindquist E."/>
            <person name="Lucas S."/>
            <person name="Rokhsar D."/>
            <person name="Grigoriev I.V."/>
        </authorList>
    </citation>
    <scope>NUCLEOTIDE SEQUENCE [LARGE SCALE GENOMIC DNA]</scope>
</reference>
<evidence type="ECO:0000256" key="3">
    <source>
        <dbReference type="PROSITE-ProRule" id="PRU00708"/>
    </source>
</evidence>
<dbReference type="PROSITE" id="PS51375">
    <property type="entry name" value="PPR"/>
    <property type="match status" value="11"/>
</dbReference>
<proteinExistence type="inferred from homology"/>
<feature type="repeat" description="PPR" evidence="3">
    <location>
        <begin position="237"/>
        <end position="271"/>
    </location>
</feature>
<feature type="repeat" description="PPR" evidence="3">
    <location>
        <begin position="307"/>
        <end position="341"/>
    </location>
</feature>
<comment type="similarity">
    <text evidence="1">Belongs to the PPR family. P subfamily.</text>
</comment>
<feature type="compositionally biased region" description="Acidic residues" evidence="4">
    <location>
        <begin position="553"/>
        <end position="567"/>
    </location>
</feature>
<dbReference type="OMA" id="CKIERVD"/>
<dbReference type="HOGENOM" id="CLU_467279_0_0_1"/>
<gene>
    <name evidence="5" type="ORF">SELMODRAFT_411983</name>
</gene>
<feature type="repeat" description="PPR" evidence="3">
    <location>
        <begin position="342"/>
        <end position="372"/>
    </location>
</feature>
<evidence type="ECO:0000313" key="5">
    <source>
        <dbReference type="EMBL" id="EFJ27941.1"/>
    </source>
</evidence>
<dbReference type="InterPro" id="IPR011990">
    <property type="entry name" value="TPR-like_helical_dom_sf"/>
</dbReference>
<dbReference type="EMBL" id="GL377581">
    <property type="protein sequence ID" value="EFJ27941.1"/>
    <property type="molecule type" value="Genomic_DNA"/>
</dbReference>
<feature type="repeat" description="PPR" evidence="3">
    <location>
        <begin position="129"/>
        <end position="164"/>
    </location>
</feature>
<dbReference type="PANTHER" id="PTHR47939">
    <property type="entry name" value="MEMBRANE-ASSOCIATED SALT-INDUCIBLE PROTEIN-LIKE"/>
    <property type="match status" value="1"/>
</dbReference>
<dbReference type="Pfam" id="PF12854">
    <property type="entry name" value="PPR_1"/>
    <property type="match status" value="1"/>
</dbReference>
<keyword evidence="2" id="KW-0677">Repeat</keyword>
<keyword evidence="6" id="KW-1185">Reference proteome</keyword>
<evidence type="ECO:0000256" key="4">
    <source>
        <dbReference type="SAM" id="MobiDB-lite"/>
    </source>
</evidence>
<evidence type="ECO:0000256" key="1">
    <source>
        <dbReference type="ARBA" id="ARBA00007626"/>
    </source>
</evidence>
<accession>D8RJN5</accession>
<dbReference type="Proteomes" id="UP000001514">
    <property type="component" value="Unassembled WGS sequence"/>
</dbReference>
<dbReference type="PANTHER" id="PTHR47939:SF13">
    <property type="entry name" value="OS03G0201400 PROTEIN"/>
    <property type="match status" value="1"/>
</dbReference>
<dbReference type="Gene3D" id="1.25.40.10">
    <property type="entry name" value="Tetratricopeptide repeat domain"/>
    <property type="match status" value="4"/>
</dbReference>
<feature type="repeat" description="PPR" evidence="3">
    <location>
        <begin position="478"/>
        <end position="512"/>
    </location>
</feature>
<evidence type="ECO:0000256" key="2">
    <source>
        <dbReference type="ARBA" id="ARBA00022737"/>
    </source>
</evidence>
<dbReference type="Gramene" id="EFJ27941">
    <property type="protein sequence ID" value="EFJ27941"/>
    <property type="gene ID" value="SELMODRAFT_411983"/>
</dbReference>